<evidence type="ECO:0000313" key="2">
    <source>
        <dbReference type="EMBL" id="QBR46951.1"/>
    </source>
</evidence>
<evidence type="ECO:0000256" key="1">
    <source>
        <dbReference type="SAM" id="Phobius"/>
    </source>
</evidence>
<sequence length="218" mass="25734">MLIQPDKLRKVLILIFSLLFVFLAIQVRFDMLFIHVIDNGATLIIQNLMPRHLQWWITFGASFAHYWIALPIMGILASLLYLMNYKIAMWWLITTQVLAMILVSIISFVLKIHWIDGFKLGPAIPNLLLLWWLQIFAICEVVIVPRLISDQRVRLFMTVCAVMLWMAMLVACIQKYNIPLSSGLGSLFFGYFWWQFSEEQYRKRANHWRRVLEIDTLI</sequence>
<feature type="transmembrane region" description="Helical" evidence="1">
    <location>
        <begin position="55"/>
        <end position="82"/>
    </location>
</feature>
<feature type="transmembrane region" description="Helical" evidence="1">
    <location>
        <begin position="12"/>
        <end position="35"/>
    </location>
</feature>
<keyword evidence="1" id="KW-0472">Membrane</keyword>
<feature type="transmembrane region" description="Helical" evidence="1">
    <location>
        <begin position="129"/>
        <end position="148"/>
    </location>
</feature>
<accession>A0ABX5SHY6</accession>
<keyword evidence="1" id="KW-1133">Transmembrane helix</keyword>
<name>A0ABX5SHY6_9LACO</name>
<keyword evidence="3" id="KW-1185">Reference proteome</keyword>
<dbReference type="Proteomes" id="UP000295756">
    <property type="component" value="Chromosome"/>
</dbReference>
<gene>
    <name evidence="2" type="ORF">EW139_01925</name>
</gene>
<evidence type="ECO:0000313" key="3">
    <source>
        <dbReference type="Proteomes" id="UP000295756"/>
    </source>
</evidence>
<feature type="transmembrane region" description="Helical" evidence="1">
    <location>
        <begin position="89"/>
        <end position="109"/>
    </location>
</feature>
<proteinExistence type="predicted"/>
<protein>
    <submittedName>
        <fullName evidence="2">Phospholipid phosphatase</fullName>
    </submittedName>
</protein>
<feature type="transmembrane region" description="Helical" evidence="1">
    <location>
        <begin position="155"/>
        <end position="171"/>
    </location>
</feature>
<feature type="transmembrane region" description="Helical" evidence="1">
    <location>
        <begin position="177"/>
        <end position="194"/>
    </location>
</feature>
<reference evidence="2 3" key="1">
    <citation type="submission" date="2019-03" db="EMBL/GenBank/DDBJ databases">
        <title>Complete Genome Sequence of Leuconostoc kimchii strain NKJ218 Isolated from Homemade Kimchi.</title>
        <authorList>
            <person name="Jung J.Y."/>
            <person name="Jin H.M."/>
            <person name="Jung J.-W."/>
            <person name="Lee S.-Y."/>
            <person name="Ryu B.-G."/>
            <person name="Han S.-S."/>
            <person name="Kang H.K."/>
            <person name="Choi H.W."/>
            <person name="Chung E.J."/>
            <person name="Choi K.-M."/>
        </authorList>
    </citation>
    <scope>NUCLEOTIDE SEQUENCE [LARGE SCALE GENOMIC DNA]</scope>
    <source>
        <strain evidence="2 3">NKJ218</strain>
    </source>
</reference>
<dbReference type="EMBL" id="CP037939">
    <property type="protein sequence ID" value="QBR46951.1"/>
    <property type="molecule type" value="Genomic_DNA"/>
</dbReference>
<organism evidence="2 3">
    <name type="scientific">Leuconostoc kimchii</name>
    <dbReference type="NCBI Taxonomy" id="136609"/>
    <lineage>
        <taxon>Bacteria</taxon>
        <taxon>Bacillati</taxon>
        <taxon>Bacillota</taxon>
        <taxon>Bacilli</taxon>
        <taxon>Lactobacillales</taxon>
        <taxon>Lactobacillaceae</taxon>
        <taxon>Leuconostoc</taxon>
    </lineage>
</organism>
<keyword evidence="1" id="KW-0812">Transmembrane</keyword>